<evidence type="ECO:0000256" key="2">
    <source>
        <dbReference type="ARBA" id="ARBA00004651"/>
    </source>
</evidence>
<feature type="domain" description="Cytochrome b561 bacterial/Ni-hydrogenase" evidence="14">
    <location>
        <begin position="7"/>
        <end position="174"/>
    </location>
</feature>
<keyword evidence="7" id="KW-0479">Metal-binding</keyword>
<dbReference type="GO" id="GO:0009055">
    <property type="term" value="F:electron transfer activity"/>
    <property type="evidence" value="ECO:0007669"/>
    <property type="project" value="InterPro"/>
</dbReference>
<dbReference type="RefSeq" id="WP_092878741.1">
    <property type="nucleotide sequence ID" value="NZ_FOVC01000009.1"/>
</dbReference>
<keyword evidence="9 13" id="KW-1133">Transmembrane helix</keyword>
<comment type="cofactor">
    <cofactor evidence="1">
        <name>heme b</name>
        <dbReference type="ChEBI" id="CHEBI:60344"/>
    </cofactor>
</comment>
<keyword evidence="11 13" id="KW-0472">Membrane</keyword>
<dbReference type="EMBL" id="FOVC01000009">
    <property type="protein sequence ID" value="SFN51749.1"/>
    <property type="molecule type" value="Genomic_DNA"/>
</dbReference>
<keyword evidence="3" id="KW-0813">Transport</keyword>
<accession>A0A1I4ZP47</accession>
<dbReference type="SUPFAM" id="SSF81342">
    <property type="entry name" value="Transmembrane di-heme cytochromes"/>
    <property type="match status" value="1"/>
</dbReference>
<name>A0A1I4ZP47_9GAMM</name>
<evidence type="ECO:0000259" key="14">
    <source>
        <dbReference type="Pfam" id="PF01292"/>
    </source>
</evidence>
<evidence type="ECO:0000256" key="9">
    <source>
        <dbReference type="ARBA" id="ARBA00022989"/>
    </source>
</evidence>
<evidence type="ECO:0000256" key="12">
    <source>
        <dbReference type="ARBA" id="ARBA00037975"/>
    </source>
</evidence>
<evidence type="ECO:0000256" key="3">
    <source>
        <dbReference type="ARBA" id="ARBA00022448"/>
    </source>
</evidence>
<dbReference type="OrthoDB" id="8589936at2"/>
<evidence type="ECO:0000256" key="4">
    <source>
        <dbReference type="ARBA" id="ARBA00022475"/>
    </source>
</evidence>
<reference evidence="16" key="1">
    <citation type="submission" date="2016-10" db="EMBL/GenBank/DDBJ databases">
        <authorList>
            <person name="Varghese N."/>
            <person name="Submissions S."/>
        </authorList>
    </citation>
    <scope>NUCLEOTIDE SEQUENCE [LARGE SCALE GENOMIC DNA]</scope>
    <source>
        <strain evidence="16">N6PO6</strain>
    </source>
</reference>
<evidence type="ECO:0000313" key="16">
    <source>
        <dbReference type="Proteomes" id="UP000242222"/>
    </source>
</evidence>
<dbReference type="Proteomes" id="UP000242222">
    <property type="component" value="Unassembled WGS sequence"/>
</dbReference>
<gene>
    <name evidence="15" type="ORF">SAMN05216516_10969</name>
</gene>
<dbReference type="InterPro" id="IPR011577">
    <property type="entry name" value="Cyt_b561_bac/Ni-Hgenase"/>
</dbReference>
<dbReference type="AlphaFoldDB" id="A0A1I4ZP47"/>
<evidence type="ECO:0000256" key="5">
    <source>
        <dbReference type="ARBA" id="ARBA00022617"/>
    </source>
</evidence>
<keyword evidence="4" id="KW-1003">Cell membrane</keyword>
<dbReference type="PANTHER" id="PTHR30529:SF4">
    <property type="entry name" value="SUPEROXIDE OXIDASE CYBB"/>
    <property type="match status" value="1"/>
</dbReference>
<keyword evidence="10" id="KW-0408">Iron</keyword>
<dbReference type="Pfam" id="PF01292">
    <property type="entry name" value="Ni_hydr_CYTB"/>
    <property type="match status" value="1"/>
</dbReference>
<feature type="transmembrane region" description="Helical" evidence="13">
    <location>
        <begin position="90"/>
        <end position="109"/>
    </location>
</feature>
<keyword evidence="8" id="KW-0249">Electron transport</keyword>
<evidence type="ECO:0000256" key="10">
    <source>
        <dbReference type="ARBA" id="ARBA00023004"/>
    </source>
</evidence>
<dbReference type="NCBIfam" id="NF008566">
    <property type="entry name" value="PRK11513.1"/>
    <property type="match status" value="1"/>
</dbReference>
<proteinExistence type="inferred from homology"/>
<dbReference type="GO" id="GO:0005886">
    <property type="term" value="C:plasma membrane"/>
    <property type="evidence" value="ECO:0007669"/>
    <property type="project" value="UniProtKB-SubCell"/>
</dbReference>
<dbReference type="PANTHER" id="PTHR30529">
    <property type="entry name" value="CYTOCHROME B561"/>
    <property type="match status" value="1"/>
</dbReference>
<protein>
    <submittedName>
        <fullName evidence="15">Cytochrome b561</fullName>
    </submittedName>
</protein>
<dbReference type="InterPro" id="IPR016174">
    <property type="entry name" value="Di-haem_cyt_TM"/>
</dbReference>
<organism evidence="15 16">
    <name type="scientific">Izhakiella capsodis</name>
    <dbReference type="NCBI Taxonomy" id="1367852"/>
    <lineage>
        <taxon>Bacteria</taxon>
        <taxon>Pseudomonadati</taxon>
        <taxon>Pseudomonadota</taxon>
        <taxon>Gammaproteobacteria</taxon>
        <taxon>Enterobacterales</taxon>
        <taxon>Erwiniaceae</taxon>
        <taxon>Izhakiella</taxon>
    </lineage>
</organism>
<evidence type="ECO:0000256" key="8">
    <source>
        <dbReference type="ARBA" id="ARBA00022982"/>
    </source>
</evidence>
<dbReference type="InterPro" id="IPR052168">
    <property type="entry name" value="Cytochrome_b561_oxidase"/>
</dbReference>
<evidence type="ECO:0000256" key="1">
    <source>
        <dbReference type="ARBA" id="ARBA00001970"/>
    </source>
</evidence>
<dbReference type="GO" id="GO:0020037">
    <property type="term" value="F:heme binding"/>
    <property type="evidence" value="ECO:0007669"/>
    <property type="project" value="TreeGrafter"/>
</dbReference>
<keyword evidence="5" id="KW-0349">Heme</keyword>
<dbReference type="GO" id="GO:0046872">
    <property type="term" value="F:metal ion binding"/>
    <property type="evidence" value="ECO:0007669"/>
    <property type="project" value="UniProtKB-KW"/>
</dbReference>
<feature type="transmembrane region" description="Helical" evidence="13">
    <location>
        <begin position="145"/>
        <end position="164"/>
    </location>
</feature>
<comment type="subcellular location">
    <subcellularLocation>
        <location evidence="2">Cell membrane</location>
        <topology evidence="2">Multi-pass membrane protein</topology>
    </subcellularLocation>
</comment>
<keyword evidence="6 13" id="KW-0812">Transmembrane</keyword>
<feature type="transmembrane region" description="Helical" evidence="13">
    <location>
        <begin position="41"/>
        <end position="64"/>
    </location>
</feature>
<evidence type="ECO:0000313" key="15">
    <source>
        <dbReference type="EMBL" id="SFN51749.1"/>
    </source>
</evidence>
<evidence type="ECO:0000256" key="6">
    <source>
        <dbReference type="ARBA" id="ARBA00022692"/>
    </source>
</evidence>
<keyword evidence="16" id="KW-1185">Reference proteome</keyword>
<evidence type="ECO:0000256" key="13">
    <source>
        <dbReference type="SAM" id="Phobius"/>
    </source>
</evidence>
<comment type="similarity">
    <text evidence="12">Belongs to the cytochrome b561 family.</text>
</comment>
<evidence type="ECO:0000256" key="7">
    <source>
        <dbReference type="ARBA" id="ARBA00022723"/>
    </source>
</evidence>
<dbReference type="GO" id="GO:0022904">
    <property type="term" value="P:respiratory electron transport chain"/>
    <property type="evidence" value="ECO:0007669"/>
    <property type="project" value="InterPro"/>
</dbReference>
<evidence type="ECO:0000256" key="11">
    <source>
        <dbReference type="ARBA" id="ARBA00023136"/>
    </source>
</evidence>
<sequence>MKSKFAPSQITLHWLVFILIAIAYATIELRGYADRGTTLRAAMISTHFGCGAAVLMLMSCRILLRLKHPSPAIIPPPPAWQVWLAKLMHWLIYLIFIALPVLGLISRYLRGTHWALFGIAMPTAVPGDGDIAGDLIDWHETLASAGYWLIGLHAAAALLHHYFIKDNTLRRMMPARRNHSE</sequence>